<dbReference type="InterPro" id="IPR001986">
    <property type="entry name" value="Enolpyruvate_Tfrase_dom"/>
</dbReference>
<evidence type="ECO:0000256" key="1">
    <source>
        <dbReference type="ARBA" id="ARBA00022679"/>
    </source>
</evidence>
<proteinExistence type="predicted"/>
<dbReference type="InterPro" id="IPR036968">
    <property type="entry name" value="Enolpyruvate_Tfrase_sf"/>
</dbReference>
<dbReference type="SUPFAM" id="SSF55205">
    <property type="entry name" value="EPT/RTPC-like"/>
    <property type="match status" value="1"/>
</dbReference>
<protein>
    <submittedName>
        <fullName evidence="3">EPSP synthase (3-phosphoshikimate 1-carboxyvinyltransferase) domain protein</fullName>
    </submittedName>
</protein>
<gene>
    <name evidence="3" type="ORF">LEP1GSC133_2356</name>
</gene>
<dbReference type="AlphaFoldDB" id="M6WFH6"/>
<dbReference type="InterPro" id="IPR013792">
    <property type="entry name" value="RNA3'P_cycl/enolpyr_Trfase_a/b"/>
</dbReference>
<reference evidence="3 4" key="1">
    <citation type="submission" date="2013-01" db="EMBL/GenBank/DDBJ databases">
        <authorList>
            <person name="Harkins D.M."/>
            <person name="Durkin A.S."/>
            <person name="Brinkac L.M."/>
            <person name="Haft D.H."/>
            <person name="Selengut J.D."/>
            <person name="Sanka R."/>
            <person name="DePew J."/>
            <person name="Purushe J."/>
            <person name="Picardeau M."/>
            <person name="Werts C."/>
            <person name="Goarant C."/>
            <person name="Vinetz J.M."/>
            <person name="Sutton G.G."/>
            <person name="Nierman W.C."/>
            <person name="Fouts D.E."/>
        </authorList>
    </citation>
    <scope>NUCLEOTIDE SEQUENCE [LARGE SCALE GENOMIC DNA]</scope>
    <source>
        <strain evidence="3 4">200901868</strain>
    </source>
</reference>
<accession>M6WFH6</accession>
<evidence type="ECO:0000259" key="2">
    <source>
        <dbReference type="Pfam" id="PF00275"/>
    </source>
</evidence>
<dbReference type="Pfam" id="PF00275">
    <property type="entry name" value="EPSP_synthase"/>
    <property type="match status" value="1"/>
</dbReference>
<dbReference type="Proteomes" id="UP000012159">
    <property type="component" value="Unassembled WGS sequence"/>
</dbReference>
<name>M6WFH6_LEPBO</name>
<feature type="domain" description="Enolpyruvate transferase" evidence="2">
    <location>
        <begin position="1"/>
        <end position="70"/>
    </location>
</feature>
<dbReference type="GO" id="GO:0016765">
    <property type="term" value="F:transferase activity, transferring alkyl or aryl (other than methyl) groups"/>
    <property type="evidence" value="ECO:0007669"/>
    <property type="project" value="InterPro"/>
</dbReference>
<evidence type="ECO:0000313" key="4">
    <source>
        <dbReference type="Proteomes" id="UP000012159"/>
    </source>
</evidence>
<dbReference type="Gene3D" id="3.65.10.10">
    <property type="entry name" value="Enolpyruvate transferase domain"/>
    <property type="match status" value="2"/>
</dbReference>
<keyword evidence="1 3" id="KW-0808">Transferase</keyword>
<dbReference type="EMBL" id="AKWF02000036">
    <property type="protein sequence ID" value="EMO63934.1"/>
    <property type="molecule type" value="Genomic_DNA"/>
</dbReference>
<dbReference type="STRING" id="1192866.LEP1GSC133_2356"/>
<organism evidence="3 4">
    <name type="scientific">Leptospira borgpetersenii serovar Pomona str. 200901868</name>
    <dbReference type="NCBI Taxonomy" id="1192866"/>
    <lineage>
        <taxon>Bacteria</taxon>
        <taxon>Pseudomonadati</taxon>
        <taxon>Spirochaetota</taxon>
        <taxon>Spirochaetia</taxon>
        <taxon>Leptospirales</taxon>
        <taxon>Leptospiraceae</taxon>
        <taxon>Leptospira</taxon>
    </lineage>
</organism>
<evidence type="ECO:0000313" key="3">
    <source>
        <dbReference type="EMBL" id="EMO63934.1"/>
    </source>
</evidence>
<sequence length="83" mass="9681">MLAAIASETDLEYSENILSRDHTENMFRFLGNKIEQISPFHFKIEPPYVLNGGEFKVPGDISSAAFFWFSGFWPKKEIYWLET</sequence>
<comment type="caution">
    <text evidence="3">The sequence shown here is derived from an EMBL/GenBank/DDBJ whole genome shotgun (WGS) entry which is preliminary data.</text>
</comment>